<comment type="caution">
    <text evidence="5">The sequence shown here is derived from an EMBL/GenBank/DDBJ whole genome shotgun (WGS) entry which is preliminary data.</text>
</comment>
<keyword evidence="2 3" id="KW-0378">Hydrolase</keyword>
<dbReference type="InterPro" id="IPR050309">
    <property type="entry name" value="Type-B_Carboxylest/Lipase"/>
</dbReference>
<dbReference type="InterPro" id="IPR019826">
    <property type="entry name" value="Carboxylesterase_B_AS"/>
</dbReference>
<name>A0ABR4G6C1_9EURO</name>
<dbReference type="EC" id="3.1.1.-" evidence="3"/>
<dbReference type="Proteomes" id="UP001610563">
    <property type="component" value="Unassembled WGS sequence"/>
</dbReference>
<feature type="domain" description="Carboxylesterase type B" evidence="4">
    <location>
        <begin position="43"/>
        <end position="520"/>
    </location>
</feature>
<evidence type="ECO:0000256" key="1">
    <source>
        <dbReference type="ARBA" id="ARBA00005964"/>
    </source>
</evidence>
<comment type="similarity">
    <text evidence="1 3">Belongs to the type-B carboxylesterase/lipase family.</text>
</comment>
<evidence type="ECO:0000256" key="3">
    <source>
        <dbReference type="RuleBase" id="RU361235"/>
    </source>
</evidence>
<dbReference type="GO" id="GO:0016787">
    <property type="term" value="F:hydrolase activity"/>
    <property type="evidence" value="ECO:0007669"/>
    <property type="project" value="UniProtKB-KW"/>
</dbReference>
<dbReference type="PROSITE" id="PS00941">
    <property type="entry name" value="CARBOXYLESTERASE_B_2"/>
    <property type="match status" value="1"/>
</dbReference>
<gene>
    <name evidence="5" type="ORF">BJX66DRAFT_351173</name>
</gene>
<evidence type="ECO:0000313" key="5">
    <source>
        <dbReference type="EMBL" id="KAL2794574.1"/>
    </source>
</evidence>
<accession>A0ABR4G6C1</accession>
<dbReference type="InterPro" id="IPR029058">
    <property type="entry name" value="AB_hydrolase_fold"/>
</dbReference>
<sequence>MLLATRVLFAVLALPFAAVAAKVPQLPIVDLGYEVYRATSFNESGGFYNFSNIRYAAPPKGHLRFQAPQPPSINRSTINDGSVGRICPQAYPKWMALERAFIPRYLAGIPFNGSLNLADYHYSPAPVDPRTDEDCLFLDILVPKEVYQSRGRNQRHRGAPVLVWIYGGGYAFGDKTTQTGSPGLIARSKQDGSDGLIYVSFNYRLGASGWLAGPTFSKYGTPNAGLLDQQLALKWVKKYIHLFGGDPGRVTVFGESAGGGSILHHITVYGGKRDPPAFQQAVLQSPGLLPLPQKHRQEEVDQKFMQILNVSSLDEARELPSQTLIEANAYHIGEFSFYGDFTYGPAVDGTFSPSLPGQLLEQGTFHKNVNFMVGSNSDEGLLFIMPTAQEESGYQQYLDENIPGITEGSRGYISNTLYPPIFNGNSGYRTRLERGALTLSDFIFQCNTDYINRAFRGRSFAYRISIPPGTHAQDLPYTFYNGPSQAVANDTVALILQDYITSFAKTGVPASSLGPVFERYGKGAGLLNFEPDAILTTLDPAASERCRWWQKALYTL</sequence>
<proteinExistence type="inferred from homology"/>
<protein>
    <recommendedName>
        <fullName evidence="3">Carboxylic ester hydrolase</fullName>
        <ecNumber evidence="3">3.1.1.-</ecNumber>
    </recommendedName>
</protein>
<keyword evidence="3" id="KW-0732">Signal</keyword>
<keyword evidence="6" id="KW-1185">Reference proteome</keyword>
<dbReference type="SUPFAM" id="SSF53474">
    <property type="entry name" value="alpha/beta-Hydrolases"/>
    <property type="match status" value="1"/>
</dbReference>
<evidence type="ECO:0000256" key="2">
    <source>
        <dbReference type="ARBA" id="ARBA00022801"/>
    </source>
</evidence>
<dbReference type="InterPro" id="IPR019819">
    <property type="entry name" value="Carboxylesterase_B_CS"/>
</dbReference>
<reference evidence="5 6" key="1">
    <citation type="submission" date="2024-07" db="EMBL/GenBank/DDBJ databases">
        <title>Section-level genome sequencing and comparative genomics of Aspergillus sections Usti and Cavernicolus.</title>
        <authorList>
            <consortium name="Lawrence Berkeley National Laboratory"/>
            <person name="Nybo J.L."/>
            <person name="Vesth T.C."/>
            <person name="Theobald S."/>
            <person name="Frisvad J.C."/>
            <person name="Larsen T.O."/>
            <person name="Kjaerboelling I."/>
            <person name="Rothschild-Mancinelli K."/>
            <person name="Lyhne E.K."/>
            <person name="Kogle M.E."/>
            <person name="Barry K."/>
            <person name="Clum A."/>
            <person name="Na H."/>
            <person name="Ledsgaard L."/>
            <person name="Lin J."/>
            <person name="Lipzen A."/>
            <person name="Kuo A."/>
            <person name="Riley R."/>
            <person name="Mondo S."/>
            <person name="Labutti K."/>
            <person name="Haridas S."/>
            <person name="Pangalinan J."/>
            <person name="Salamov A.A."/>
            <person name="Simmons B.A."/>
            <person name="Magnuson J.K."/>
            <person name="Chen J."/>
            <person name="Drula E."/>
            <person name="Henrissat B."/>
            <person name="Wiebenga A."/>
            <person name="Lubbers R.J."/>
            <person name="Gomes A.C."/>
            <person name="Makela M.R."/>
            <person name="Stajich J."/>
            <person name="Grigoriev I.V."/>
            <person name="Mortensen U.H."/>
            <person name="De Vries R.P."/>
            <person name="Baker S.E."/>
            <person name="Andersen M.R."/>
        </authorList>
    </citation>
    <scope>NUCLEOTIDE SEQUENCE [LARGE SCALE GENOMIC DNA]</scope>
    <source>
        <strain evidence="5 6">CBS 209.92</strain>
    </source>
</reference>
<dbReference type="PROSITE" id="PS00122">
    <property type="entry name" value="CARBOXYLESTERASE_B_1"/>
    <property type="match status" value="1"/>
</dbReference>
<evidence type="ECO:0000313" key="6">
    <source>
        <dbReference type="Proteomes" id="UP001610563"/>
    </source>
</evidence>
<evidence type="ECO:0000259" key="4">
    <source>
        <dbReference type="Pfam" id="PF00135"/>
    </source>
</evidence>
<dbReference type="InterPro" id="IPR002018">
    <property type="entry name" value="CarbesteraseB"/>
</dbReference>
<dbReference type="Pfam" id="PF00135">
    <property type="entry name" value="COesterase"/>
    <property type="match status" value="1"/>
</dbReference>
<feature type="signal peptide" evidence="3">
    <location>
        <begin position="1"/>
        <end position="21"/>
    </location>
</feature>
<dbReference type="PANTHER" id="PTHR11559">
    <property type="entry name" value="CARBOXYLESTERASE"/>
    <property type="match status" value="1"/>
</dbReference>
<dbReference type="EMBL" id="JBFTWV010000043">
    <property type="protein sequence ID" value="KAL2794574.1"/>
    <property type="molecule type" value="Genomic_DNA"/>
</dbReference>
<feature type="chain" id="PRO_5044976841" description="Carboxylic ester hydrolase" evidence="3">
    <location>
        <begin position="22"/>
        <end position="556"/>
    </location>
</feature>
<dbReference type="Gene3D" id="3.40.50.1820">
    <property type="entry name" value="alpha/beta hydrolase"/>
    <property type="match status" value="1"/>
</dbReference>
<organism evidence="5 6">
    <name type="scientific">Aspergillus keveii</name>
    <dbReference type="NCBI Taxonomy" id="714993"/>
    <lineage>
        <taxon>Eukaryota</taxon>
        <taxon>Fungi</taxon>
        <taxon>Dikarya</taxon>
        <taxon>Ascomycota</taxon>
        <taxon>Pezizomycotina</taxon>
        <taxon>Eurotiomycetes</taxon>
        <taxon>Eurotiomycetidae</taxon>
        <taxon>Eurotiales</taxon>
        <taxon>Aspergillaceae</taxon>
        <taxon>Aspergillus</taxon>
        <taxon>Aspergillus subgen. Nidulantes</taxon>
    </lineage>
</organism>